<evidence type="ECO:0000259" key="2">
    <source>
        <dbReference type="Pfam" id="PF07581"/>
    </source>
</evidence>
<dbReference type="Proteomes" id="UP000181870">
    <property type="component" value="Unassembled WGS sequence"/>
</dbReference>
<evidence type="ECO:0000256" key="1">
    <source>
        <dbReference type="SAM" id="SignalP"/>
    </source>
</evidence>
<dbReference type="InterPro" id="IPR011493">
    <property type="entry name" value="GLUG"/>
</dbReference>
<dbReference type="Pfam" id="PF07581">
    <property type="entry name" value="Glug"/>
    <property type="match status" value="1"/>
</dbReference>
<reference evidence="3 4" key="1">
    <citation type="submission" date="2016-10" db="EMBL/GenBank/DDBJ databases">
        <authorList>
            <person name="de Groot N.N."/>
        </authorList>
    </citation>
    <scope>NUCLEOTIDE SEQUENCE [LARGE SCALE GENOMIC DNA]</scope>
    <source>
        <strain evidence="3 4">NLAE-zl-C57</strain>
    </source>
</reference>
<feature type="signal peptide" evidence="1">
    <location>
        <begin position="1"/>
        <end position="20"/>
    </location>
</feature>
<evidence type="ECO:0000313" key="4">
    <source>
        <dbReference type="Proteomes" id="UP000181870"/>
    </source>
</evidence>
<gene>
    <name evidence="3" type="ORF">SAMN05192582_10592</name>
</gene>
<feature type="chain" id="PRO_5010281519" description="GLUG domain-containing protein" evidence="1">
    <location>
        <begin position="21"/>
        <end position="427"/>
    </location>
</feature>
<evidence type="ECO:0000313" key="3">
    <source>
        <dbReference type="EMBL" id="SDI61252.1"/>
    </source>
</evidence>
<proteinExistence type="predicted"/>
<dbReference type="Gene3D" id="2.160.20.110">
    <property type="match status" value="1"/>
</dbReference>
<keyword evidence="1" id="KW-0732">Signal</keyword>
<protein>
    <recommendedName>
        <fullName evidence="2">GLUG domain-containing protein</fullName>
    </recommendedName>
</protein>
<accession>A0A1G8LZU4</accession>
<dbReference type="AlphaFoldDB" id="A0A1G8LZU4"/>
<organism evidence="3 4">
    <name type="scientific">Bacteroides ovatus</name>
    <dbReference type="NCBI Taxonomy" id="28116"/>
    <lineage>
        <taxon>Bacteria</taxon>
        <taxon>Pseudomonadati</taxon>
        <taxon>Bacteroidota</taxon>
        <taxon>Bacteroidia</taxon>
        <taxon>Bacteroidales</taxon>
        <taxon>Bacteroidaceae</taxon>
        <taxon>Bacteroides</taxon>
    </lineage>
</organism>
<dbReference type="EMBL" id="FNDO01000059">
    <property type="protein sequence ID" value="SDI61252.1"/>
    <property type="molecule type" value="Genomic_DNA"/>
</dbReference>
<sequence>MKNRIFMLIVCLALVSSGNAARLMNENPLIISTTEDLVAFAKSVNGGNSFRGKTVKLSADVWLNDTTGWKKWDRQTKLKSWIPIGTSETPFEGTFDGGGHYIAGLFIKAGSETFCQGLFGFLKRAVVKNTRICFSHIIAYNYVGALAGHISFNTQILNCSNESIVENDRNFSGGLIGFSSGQNRIIGCRNYGRVYGHRCVGGIVGYFEGGSIYNSFNRGDIIGRYEHIGGIIGEFSEPYQKSVKNTGLKELPNDTVANCYNTGTIMARDVAGGIAGHINLHSIQVSTWKVVFANNYSSGKIRTIYPVVTDGLVGVYAYFTDSDNLIIPSVDRINRDGAACYWSEESCKMTTLRKPRFEGNKLRTDSWNKIMYGSMKIPDSFRYFSADEMKQQSFVDLLNKWADKKKVFSLWSQDEKNVNNGFPVFIN</sequence>
<dbReference type="RefSeq" id="WP_074638521.1">
    <property type="nucleotide sequence ID" value="NZ_FNDO01000059.1"/>
</dbReference>
<name>A0A1G8LZU4_BACOV</name>
<feature type="domain" description="GLUG" evidence="2">
    <location>
        <begin position="196"/>
        <end position="222"/>
    </location>
</feature>